<dbReference type="InterPro" id="IPR017900">
    <property type="entry name" value="4Fe4S_Fe_S_CS"/>
</dbReference>
<keyword evidence="1" id="KW-0479">Metal-binding</keyword>
<reference evidence="5" key="1">
    <citation type="journal article" date="2021" name="PeerJ">
        <title>Extensive microbial diversity within the chicken gut microbiome revealed by metagenomics and culture.</title>
        <authorList>
            <person name="Gilroy R."/>
            <person name="Ravi A."/>
            <person name="Getino M."/>
            <person name="Pursley I."/>
            <person name="Horton D.L."/>
            <person name="Alikhan N.F."/>
            <person name="Baker D."/>
            <person name="Gharbi K."/>
            <person name="Hall N."/>
            <person name="Watson M."/>
            <person name="Adriaenssens E.M."/>
            <person name="Foster-Nyarko E."/>
            <person name="Jarju S."/>
            <person name="Secka A."/>
            <person name="Antonio M."/>
            <person name="Oren A."/>
            <person name="Chaudhuri R.R."/>
            <person name="La Ragione R."/>
            <person name="Hildebrand F."/>
            <person name="Pallen M.J."/>
        </authorList>
    </citation>
    <scope>NUCLEOTIDE SEQUENCE</scope>
    <source>
        <strain evidence="5">ChiBcec16_6824</strain>
    </source>
</reference>
<dbReference type="Gene3D" id="3.30.70.20">
    <property type="match status" value="2"/>
</dbReference>
<organism evidence="5 6">
    <name type="scientific">Candidatus Flavonifractor merdigallinarum</name>
    <dbReference type="NCBI Taxonomy" id="2838589"/>
    <lineage>
        <taxon>Bacteria</taxon>
        <taxon>Bacillati</taxon>
        <taxon>Bacillota</taxon>
        <taxon>Clostridia</taxon>
        <taxon>Eubacteriales</taxon>
        <taxon>Oscillospiraceae</taxon>
        <taxon>Flavonifractor</taxon>
    </lineage>
</organism>
<evidence type="ECO:0000259" key="4">
    <source>
        <dbReference type="PROSITE" id="PS51379"/>
    </source>
</evidence>
<dbReference type="Pfam" id="PF12838">
    <property type="entry name" value="Fer4_7"/>
    <property type="match status" value="1"/>
</dbReference>
<evidence type="ECO:0000256" key="3">
    <source>
        <dbReference type="ARBA" id="ARBA00023014"/>
    </source>
</evidence>
<evidence type="ECO:0000256" key="2">
    <source>
        <dbReference type="ARBA" id="ARBA00023004"/>
    </source>
</evidence>
<dbReference type="GO" id="GO:0051536">
    <property type="term" value="F:iron-sulfur cluster binding"/>
    <property type="evidence" value="ECO:0007669"/>
    <property type="project" value="UniProtKB-KW"/>
</dbReference>
<gene>
    <name evidence="5" type="ORF">H9841_08105</name>
</gene>
<accession>A0A9D1Y9I8</accession>
<dbReference type="CDD" id="cd10549">
    <property type="entry name" value="MtMvhB_like"/>
    <property type="match status" value="1"/>
</dbReference>
<dbReference type="PROSITE" id="PS00198">
    <property type="entry name" value="4FE4S_FER_1"/>
    <property type="match status" value="2"/>
</dbReference>
<name>A0A9D1Y9I8_9FIRM</name>
<dbReference type="Proteomes" id="UP000823868">
    <property type="component" value="Unassembled WGS sequence"/>
</dbReference>
<dbReference type="InterPro" id="IPR050395">
    <property type="entry name" value="4Fe4S_Ferredoxin_RnfB"/>
</dbReference>
<dbReference type="SUPFAM" id="SSF54862">
    <property type="entry name" value="4Fe-4S ferredoxins"/>
    <property type="match status" value="2"/>
</dbReference>
<proteinExistence type="predicted"/>
<feature type="domain" description="4Fe-4S ferredoxin-type" evidence="4">
    <location>
        <begin position="72"/>
        <end position="101"/>
    </location>
</feature>
<dbReference type="Pfam" id="PF00037">
    <property type="entry name" value="Fer4"/>
    <property type="match status" value="1"/>
</dbReference>
<dbReference type="PANTHER" id="PTHR43560">
    <property type="entry name" value="ION-TRANSLOCATING OXIDOREDUCTASE COMPLEX SUBUNIT B"/>
    <property type="match status" value="1"/>
</dbReference>
<reference evidence="5" key="2">
    <citation type="submission" date="2021-04" db="EMBL/GenBank/DDBJ databases">
        <authorList>
            <person name="Gilroy R."/>
        </authorList>
    </citation>
    <scope>NUCLEOTIDE SEQUENCE</scope>
    <source>
        <strain evidence="5">ChiBcec16_6824</strain>
    </source>
</reference>
<evidence type="ECO:0000256" key="1">
    <source>
        <dbReference type="ARBA" id="ARBA00022723"/>
    </source>
</evidence>
<dbReference type="EMBL" id="DXDX01000144">
    <property type="protein sequence ID" value="HIY21847.1"/>
    <property type="molecule type" value="Genomic_DNA"/>
</dbReference>
<protein>
    <submittedName>
        <fullName evidence="5">4Fe-4S binding protein</fullName>
    </submittedName>
</protein>
<keyword evidence="3" id="KW-0411">Iron-sulfur</keyword>
<feature type="domain" description="4Fe-4S ferredoxin-type" evidence="4">
    <location>
        <begin position="41"/>
        <end position="71"/>
    </location>
</feature>
<feature type="domain" description="4Fe-4S ferredoxin-type" evidence="4">
    <location>
        <begin position="117"/>
        <end position="145"/>
    </location>
</feature>
<dbReference type="PROSITE" id="PS51379">
    <property type="entry name" value="4FE4S_FER_2"/>
    <property type="match status" value="4"/>
</dbReference>
<dbReference type="PANTHER" id="PTHR43560:SF1">
    <property type="entry name" value="ION-TRANSLOCATING OXIDOREDUCTASE COMPLEX SUBUNIT B"/>
    <property type="match status" value="1"/>
</dbReference>
<feature type="domain" description="4Fe-4S ferredoxin-type" evidence="4">
    <location>
        <begin position="146"/>
        <end position="175"/>
    </location>
</feature>
<dbReference type="GO" id="GO:0046872">
    <property type="term" value="F:metal ion binding"/>
    <property type="evidence" value="ECO:0007669"/>
    <property type="project" value="UniProtKB-KW"/>
</dbReference>
<evidence type="ECO:0000313" key="6">
    <source>
        <dbReference type="Proteomes" id="UP000823868"/>
    </source>
</evidence>
<comment type="caution">
    <text evidence="5">The sequence shown here is derived from an EMBL/GenBank/DDBJ whole genome shotgun (WGS) entry which is preliminary data.</text>
</comment>
<dbReference type="AlphaFoldDB" id="A0A9D1Y9I8"/>
<evidence type="ECO:0000313" key="5">
    <source>
        <dbReference type="EMBL" id="HIY21847.1"/>
    </source>
</evidence>
<sequence length="184" mass="19320">MATTSLTKVAVVCCTGGDRAKRRTEASTLGLDCRRAAEAFSEGLLECTQGCLGLGTCVDVCPLEAIHIGPHGAALVDRERCVGCGVCVQACPRKVIRLVDASTTILPRCSNQDAGPAARKVCEVSCITCRICEKNCPADAISMVDNHAMIDPEKCVSCGMCAVKCPRGVIVDADGIFTVSDFSY</sequence>
<keyword evidence="2" id="KW-0408">Iron</keyword>
<dbReference type="InterPro" id="IPR017896">
    <property type="entry name" value="4Fe4S_Fe-S-bd"/>
</dbReference>